<comment type="subunit">
    <text evidence="3">Heterotrimer of UreA (gamma), UreB (beta) and UreC (alpha) subunits. Three heterotrimers associate to form the active enzyme.</text>
</comment>
<keyword evidence="5" id="KW-1185">Reference proteome</keyword>
<comment type="caution">
    <text evidence="4">The sequence shown here is derived from an EMBL/GenBank/DDBJ whole genome shotgun (WGS) entry which is preliminary data.</text>
</comment>
<gene>
    <name evidence="3" type="primary">ureB</name>
    <name evidence="4" type="ORF">DFQ11_10823</name>
</gene>
<dbReference type="InterPro" id="IPR036461">
    <property type="entry name" value="Urease_betasu_sf"/>
</dbReference>
<evidence type="ECO:0000256" key="1">
    <source>
        <dbReference type="ARBA" id="ARBA00022801"/>
    </source>
</evidence>
<dbReference type="NCBIfam" id="NF009682">
    <property type="entry name" value="PRK13203.1"/>
    <property type="match status" value="1"/>
</dbReference>
<evidence type="ECO:0000313" key="5">
    <source>
        <dbReference type="Proteomes" id="UP000248054"/>
    </source>
</evidence>
<comment type="subcellular location">
    <subcellularLocation>
        <location evidence="3">Cytoplasm</location>
    </subcellularLocation>
</comment>
<dbReference type="InterPro" id="IPR050069">
    <property type="entry name" value="Urease_subunit"/>
</dbReference>
<dbReference type="FunFam" id="2.10.150.10:FF:000001">
    <property type="entry name" value="Urease subunit beta"/>
    <property type="match status" value="1"/>
</dbReference>
<dbReference type="GO" id="GO:0035550">
    <property type="term" value="C:urease complex"/>
    <property type="evidence" value="ECO:0007669"/>
    <property type="project" value="InterPro"/>
</dbReference>
<keyword evidence="1 3" id="KW-0378">Hydrolase</keyword>
<dbReference type="EC" id="3.5.1.5" evidence="3"/>
<comment type="catalytic activity">
    <reaction evidence="2 3">
        <text>urea + 2 H2O + H(+) = hydrogencarbonate + 2 NH4(+)</text>
        <dbReference type="Rhea" id="RHEA:20557"/>
        <dbReference type="ChEBI" id="CHEBI:15377"/>
        <dbReference type="ChEBI" id="CHEBI:15378"/>
        <dbReference type="ChEBI" id="CHEBI:16199"/>
        <dbReference type="ChEBI" id="CHEBI:17544"/>
        <dbReference type="ChEBI" id="CHEBI:28938"/>
        <dbReference type="EC" id="3.5.1.5"/>
    </reaction>
</comment>
<dbReference type="Gene3D" id="2.10.150.10">
    <property type="entry name" value="Urease, beta subunit"/>
    <property type="match status" value="1"/>
</dbReference>
<dbReference type="UniPathway" id="UPA00258">
    <property type="reaction ID" value="UER00370"/>
</dbReference>
<dbReference type="PANTHER" id="PTHR33569">
    <property type="entry name" value="UREASE"/>
    <property type="match status" value="1"/>
</dbReference>
<dbReference type="InterPro" id="IPR002019">
    <property type="entry name" value="Urease_beta-like"/>
</dbReference>
<reference evidence="4 5" key="1">
    <citation type="submission" date="2018-06" db="EMBL/GenBank/DDBJ databases">
        <title>Genomic Encyclopedia of Type Strains, Phase III (KMG-III): the genomes of soil and plant-associated and newly described type strains.</title>
        <authorList>
            <person name="Whitman W."/>
        </authorList>
    </citation>
    <scope>NUCLEOTIDE SEQUENCE [LARGE SCALE GENOMIC DNA]</scope>
    <source>
        <strain evidence="4 5">CECT 7945</strain>
    </source>
</reference>
<dbReference type="GO" id="GO:0009039">
    <property type="term" value="F:urease activity"/>
    <property type="evidence" value="ECO:0007669"/>
    <property type="project" value="UniProtKB-UniRule"/>
</dbReference>
<proteinExistence type="inferred from homology"/>
<evidence type="ECO:0000256" key="2">
    <source>
        <dbReference type="ARBA" id="ARBA00047778"/>
    </source>
</evidence>
<dbReference type="OrthoDB" id="9797217at2"/>
<name>A0A2V4XFY0_9FLAO</name>
<keyword evidence="3" id="KW-0963">Cytoplasm</keyword>
<organism evidence="4 5">
    <name type="scientific">Winogradskyella epiphytica</name>
    <dbReference type="NCBI Taxonomy" id="262005"/>
    <lineage>
        <taxon>Bacteria</taxon>
        <taxon>Pseudomonadati</taxon>
        <taxon>Bacteroidota</taxon>
        <taxon>Flavobacteriia</taxon>
        <taxon>Flavobacteriales</taxon>
        <taxon>Flavobacteriaceae</taxon>
        <taxon>Winogradskyella</taxon>
    </lineage>
</organism>
<dbReference type="SUPFAM" id="SSF51278">
    <property type="entry name" value="Urease, beta-subunit"/>
    <property type="match status" value="1"/>
</dbReference>
<dbReference type="PANTHER" id="PTHR33569:SF1">
    <property type="entry name" value="UREASE"/>
    <property type="match status" value="1"/>
</dbReference>
<dbReference type="NCBIfam" id="TIGR00192">
    <property type="entry name" value="urease_beta"/>
    <property type="match status" value="1"/>
</dbReference>
<dbReference type="CDD" id="cd00407">
    <property type="entry name" value="Urease_beta"/>
    <property type="match status" value="1"/>
</dbReference>
<dbReference type="Pfam" id="PF00699">
    <property type="entry name" value="Urease_beta"/>
    <property type="match status" value="1"/>
</dbReference>
<dbReference type="HAMAP" id="MF_01954">
    <property type="entry name" value="Urease_beta"/>
    <property type="match status" value="1"/>
</dbReference>
<sequence length="124" mass="14326">MIPGEYILKKEDIVCNPFRKAIKLKVVNKGDRPIQIGSHYHFFEVNREMEFDREKSFGYRLNIPSGTAVRFEPGEATKIELIHLGGKRNSFGLNNLAIGDTMNPQNLKREMLNVERESFKNKKS</sequence>
<accession>A0A2V4XFY0</accession>
<dbReference type="AlphaFoldDB" id="A0A2V4XFY0"/>
<dbReference type="Proteomes" id="UP000248054">
    <property type="component" value="Unassembled WGS sequence"/>
</dbReference>
<dbReference type="GO" id="GO:0043419">
    <property type="term" value="P:urea catabolic process"/>
    <property type="evidence" value="ECO:0007669"/>
    <property type="project" value="UniProtKB-UniRule"/>
</dbReference>
<dbReference type="RefSeq" id="WP_110476404.1">
    <property type="nucleotide sequence ID" value="NZ_BMWQ01000009.1"/>
</dbReference>
<comment type="similarity">
    <text evidence="3">Belongs to the urease beta subunit family.</text>
</comment>
<dbReference type="EMBL" id="QJTD01000008">
    <property type="protein sequence ID" value="PYE79999.1"/>
    <property type="molecule type" value="Genomic_DNA"/>
</dbReference>
<protein>
    <recommendedName>
        <fullName evidence="3">Urease subunit beta</fullName>
        <ecNumber evidence="3">3.5.1.5</ecNumber>
    </recommendedName>
    <alternativeName>
        <fullName evidence="3">Urea amidohydrolase subunit beta</fullName>
    </alternativeName>
</protein>
<evidence type="ECO:0000256" key="3">
    <source>
        <dbReference type="HAMAP-Rule" id="MF_01954"/>
    </source>
</evidence>
<comment type="pathway">
    <text evidence="3">Nitrogen metabolism; urea degradation; CO(2) and NH(3) from urea (urease route): step 1/1.</text>
</comment>
<evidence type="ECO:0000313" key="4">
    <source>
        <dbReference type="EMBL" id="PYE79999.1"/>
    </source>
</evidence>